<dbReference type="Proteomes" id="UP000005239">
    <property type="component" value="Unassembled WGS sequence"/>
</dbReference>
<reference evidence="2" key="1">
    <citation type="journal article" date="2008" name="Nat. Genet.">
        <title>The Pristionchus pacificus genome provides a unique perspective on nematode lifestyle and parasitism.</title>
        <authorList>
            <person name="Dieterich C."/>
            <person name="Clifton S.W."/>
            <person name="Schuster L.N."/>
            <person name="Chinwalla A."/>
            <person name="Delehaunty K."/>
            <person name="Dinkelacker I."/>
            <person name="Fulton L."/>
            <person name="Fulton R."/>
            <person name="Godfrey J."/>
            <person name="Minx P."/>
            <person name="Mitreva M."/>
            <person name="Roeseler W."/>
            <person name="Tian H."/>
            <person name="Witte H."/>
            <person name="Yang S.P."/>
            <person name="Wilson R.K."/>
            <person name="Sommer R.J."/>
        </authorList>
    </citation>
    <scope>NUCLEOTIDE SEQUENCE [LARGE SCALE GENOMIC DNA]</scope>
    <source>
        <strain evidence="2">PS312</strain>
    </source>
</reference>
<keyword evidence="2" id="KW-1185">Reference proteome</keyword>
<proteinExistence type="predicted"/>
<sequence length="181" mass="20093">SNVHRGARELTRDGCPSTLSIRFLRQQGLGQWNKCIEQVINESYEILVSTICVKSIKGNSPVMGSRESGDENGTKGIMDNARDTATTTRIIRDYAITTKSQILWMTAYEKSITVGIREPCFNFAALPPLEPLVPTAVASGSDLYRSCPSLSLFGMSMIFDLSILPRLLHIRVFTVIHELLD</sequence>
<organism evidence="1 2">
    <name type="scientific">Pristionchus pacificus</name>
    <name type="common">Parasitic nematode worm</name>
    <dbReference type="NCBI Taxonomy" id="54126"/>
    <lineage>
        <taxon>Eukaryota</taxon>
        <taxon>Metazoa</taxon>
        <taxon>Ecdysozoa</taxon>
        <taxon>Nematoda</taxon>
        <taxon>Chromadorea</taxon>
        <taxon>Rhabditida</taxon>
        <taxon>Rhabditina</taxon>
        <taxon>Diplogasteromorpha</taxon>
        <taxon>Diplogasteroidea</taxon>
        <taxon>Neodiplogasteridae</taxon>
        <taxon>Pristionchus</taxon>
    </lineage>
</organism>
<dbReference type="EnsemblMetazoa" id="PPA36115.1">
    <property type="protein sequence ID" value="PPA36115.1"/>
    <property type="gene ID" value="WBGene00274484"/>
</dbReference>
<gene>
    <name evidence="1" type="primary">WBGene00274484</name>
</gene>
<evidence type="ECO:0000313" key="1">
    <source>
        <dbReference type="EnsemblMetazoa" id="PPA36115.1"/>
    </source>
</evidence>
<accession>A0A2A6CXB9</accession>
<protein>
    <submittedName>
        <fullName evidence="1">Uncharacterized protein</fullName>
    </submittedName>
</protein>
<reference evidence="1" key="2">
    <citation type="submission" date="2022-06" db="UniProtKB">
        <authorList>
            <consortium name="EnsemblMetazoa"/>
        </authorList>
    </citation>
    <scope>IDENTIFICATION</scope>
    <source>
        <strain evidence="1">PS312</strain>
    </source>
</reference>
<dbReference type="AlphaFoldDB" id="A0A2A6CXB9"/>
<name>A0A2A6CXB9_PRIPA</name>
<evidence type="ECO:0000313" key="2">
    <source>
        <dbReference type="Proteomes" id="UP000005239"/>
    </source>
</evidence>
<accession>A0A8R1UMN7</accession>